<dbReference type="InterPro" id="IPR036412">
    <property type="entry name" value="HAD-like_sf"/>
</dbReference>
<dbReference type="SUPFAM" id="SSF56784">
    <property type="entry name" value="HAD-like"/>
    <property type="match status" value="1"/>
</dbReference>
<evidence type="ECO:0000256" key="1">
    <source>
        <dbReference type="ARBA" id="ARBA00010501"/>
    </source>
</evidence>
<reference evidence="10" key="1">
    <citation type="submission" date="2016-06" db="UniProtKB">
        <authorList>
            <consortium name="WormBaseParasite"/>
        </authorList>
    </citation>
    <scope>IDENTIFICATION</scope>
</reference>
<evidence type="ECO:0000256" key="5">
    <source>
        <dbReference type="ARBA" id="ARBA00051722"/>
    </source>
</evidence>
<evidence type="ECO:0000256" key="6">
    <source>
        <dbReference type="PIRSR" id="PIRSR628472-2"/>
    </source>
</evidence>
<dbReference type="OrthoDB" id="167668at2759"/>
<dbReference type="AlphaFoldDB" id="A0A183INK3"/>
<gene>
    <name evidence="8" type="ORF">SBAD_LOCUS5199</name>
</gene>
<evidence type="ECO:0000313" key="10">
    <source>
        <dbReference type="WBParaSite" id="SBAD_0000541001-mRNA-1"/>
    </source>
</evidence>
<protein>
    <recommendedName>
        <fullName evidence="7">Eyes absent homolog</fullName>
        <ecNumber evidence="7">3.1.3.48</ecNumber>
    </recommendedName>
</protein>
<dbReference type="PANTHER" id="PTHR10190:SF16">
    <property type="entry name" value="DEVELOPMENTAL PROTEIN EYES ABSENT"/>
    <property type="match status" value="1"/>
</dbReference>
<evidence type="ECO:0000313" key="8">
    <source>
        <dbReference type="EMBL" id="VDP06546.1"/>
    </source>
</evidence>
<dbReference type="PANTHER" id="PTHR10190">
    <property type="entry name" value="EYES ABSENT"/>
    <property type="match status" value="1"/>
</dbReference>
<dbReference type="GO" id="GO:0046872">
    <property type="term" value="F:metal ion binding"/>
    <property type="evidence" value="ECO:0007669"/>
    <property type="project" value="UniProtKB-KW"/>
</dbReference>
<proteinExistence type="inferred from homology"/>
<dbReference type="GO" id="GO:2001240">
    <property type="term" value="P:negative regulation of extrinsic apoptotic signaling pathway in absence of ligand"/>
    <property type="evidence" value="ECO:0007669"/>
    <property type="project" value="TreeGrafter"/>
</dbReference>
<keyword evidence="4 7" id="KW-0904">Protein phosphatase</keyword>
<dbReference type="GO" id="GO:0005634">
    <property type="term" value="C:nucleus"/>
    <property type="evidence" value="ECO:0007669"/>
    <property type="project" value="TreeGrafter"/>
</dbReference>
<dbReference type="InterPro" id="IPR028472">
    <property type="entry name" value="EYA"/>
</dbReference>
<evidence type="ECO:0000256" key="2">
    <source>
        <dbReference type="ARBA" id="ARBA00022801"/>
    </source>
</evidence>
<comment type="catalytic activity">
    <reaction evidence="5 7">
        <text>O-phospho-L-tyrosyl-[protein] + H2O = L-tyrosyl-[protein] + phosphate</text>
        <dbReference type="Rhea" id="RHEA:10684"/>
        <dbReference type="Rhea" id="RHEA-COMP:10136"/>
        <dbReference type="Rhea" id="RHEA-COMP:20101"/>
        <dbReference type="ChEBI" id="CHEBI:15377"/>
        <dbReference type="ChEBI" id="CHEBI:43474"/>
        <dbReference type="ChEBI" id="CHEBI:46858"/>
        <dbReference type="ChEBI" id="CHEBI:61978"/>
        <dbReference type="EC" id="3.1.3.48"/>
    </reaction>
</comment>
<comment type="cofactor">
    <cofactor evidence="6 7">
        <name>Mg(2+)</name>
        <dbReference type="ChEBI" id="CHEBI:18420"/>
    </cofactor>
    <text evidence="6 7">Binds 1 Mg(2+) ion per subunit.</text>
</comment>
<evidence type="ECO:0000313" key="9">
    <source>
        <dbReference type="Proteomes" id="UP000270296"/>
    </source>
</evidence>
<evidence type="ECO:0000256" key="7">
    <source>
        <dbReference type="RuleBase" id="RU362036"/>
    </source>
</evidence>
<keyword evidence="9" id="KW-1185">Reference proteome</keyword>
<evidence type="ECO:0000256" key="3">
    <source>
        <dbReference type="ARBA" id="ARBA00022842"/>
    </source>
</evidence>
<keyword evidence="3 6" id="KW-0460">Magnesium</keyword>
<dbReference type="Proteomes" id="UP000270296">
    <property type="component" value="Unassembled WGS sequence"/>
</dbReference>
<dbReference type="EMBL" id="UZAM01008819">
    <property type="protein sequence ID" value="VDP06546.1"/>
    <property type="molecule type" value="Genomic_DNA"/>
</dbReference>
<keyword evidence="7" id="KW-0804">Transcription</keyword>
<dbReference type="GO" id="GO:0030154">
    <property type="term" value="P:cell differentiation"/>
    <property type="evidence" value="ECO:0007669"/>
    <property type="project" value="TreeGrafter"/>
</dbReference>
<sequence length="198" mass="22324">MLNNSLPIGANTPGNPPLSISTRGGLDYMRKISCKYHRIRELYNRYKENVSGELIRLLGCGKQEQWLQVRSDIENFTDSWHALVLKCVSIISSRSHYANVLIASSSLIPAYAKLLLYGMASFFPLENVYSSVKIGKEASLQRILSRYGKKCTYVIVGDGRDDEIVAKQAKTFLQFPLWRVTVHSDLVALHHALELGHL</sequence>
<accession>A0A183INK3</accession>
<dbReference type="GO" id="GO:0004725">
    <property type="term" value="F:protein tyrosine phosphatase activity"/>
    <property type="evidence" value="ECO:0007669"/>
    <property type="project" value="UniProtKB-EC"/>
</dbReference>
<feature type="binding site" evidence="6">
    <location>
        <position position="158"/>
    </location>
    <ligand>
        <name>Mg(2+)</name>
        <dbReference type="ChEBI" id="CHEBI:18420"/>
    </ligand>
</feature>
<keyword evidence="2 7" id="KW-0378">Hydrolase</keyword>
<dbReference type="GO" id="GO:0045739">
    <property type="term" value="P:positive regulation of DNA repair"/>
    <property type="evidence" value="ECO:0007669"/>
    <property type="project" value="TreeGrafter"/>
</dbReference>
<organism evidence="10">
    <name type="scientific">Soboliphyme baturini</name>
    <dbReference type="NCBI Taxonomy" id="241478"/>
    <lineage>
        <taxon>Eukaryota</taxon>
        <taxon>Metazoa</taxon>
        <taxon>Ecdysozoa</taxon>
        <taxon>Nematoda</taxon>
        <taxon>Enoplea</taxon>
        <taxon>Dorylaimia</taxon>
        <taxon>Dioctophymatida</taxon>
        <taxon>Dioctophymatoidea</taxon>
        <taxon>Soboliphymatidae</taxon>
        <taxon>Soboliphyme</taxon>
    </lineage>
</organism>
<keyword evidence="6 7" id="KW-0479">Metal-binding</keyword>
<dbReference type="WBParaSite" id="SBAD_0000541001-mRNA-1">
    <property type="protein sequence ID" value="SBAD_0000541001-mRNA-1"/>
    <property type="gene ID" value="SBAD_0000541001"/>
</dbReference>
<keyword evidence="7" id="KW-0805">Transcription regulation</keyword>
<comment type="similarity">
    <text evidence="1 7">Belongs to the HAD-like hydrolase superfamily. EYA family.</text>
</comment>
<dbReference type="EC" id="3.1.3.48" evidence="7"/>
<dbReference type="Gene3D" id="3.40.50.12350">
    <property type="match status" value="1"/>
</dbReference>
<reference evidence="8" key="2">
    <citation type="submission" date="2018-11" db="EMBL/GenBank/DDBJ databases">
        <authorList>
            <consortium name="Pathogen Informatics"/>
        </authorList>
    </citation>
    <scope>NUCLEOTIDE SEQUENCE [LARGE SCALE GENOMIC DNA]</scope>
</reference>
<dbReference type="InterPro" id="IPR038102">
    <property type="entry name" value="EYA_dom_sf"/>
</dbReference>
<name>A0A183INK3_9BILA</name>
<evidence type="ECO:0000256" key="4">
    <source>
        <dbReference type="ARBA" id="ARBA00022912"/>
    </source>
</evidence>